<dbReference type="STRING" id="7918.ENSLOCP00000017279"/>
<dbReference type="InterPro" id="IPR035892">
    <property type="entry name" value="C2_domain_sf"/>
</dbReference>
<evidence type="ECO:0000259" key="2">
    <source>
        <dbReference type="Pfam" id="PF15084"/>
    </source>
</evidence>
<dbReference type="EMBL" id="AHAT01015111">
    <property type="status" value="NOT_ANNOTATED_CDS"/>
    <property type="molecule type" value="Genomic_DNA"/>
</dbReference>
<evidence type="ECO:0000313" key="3">
    <source>
        <dbReference type="Ensembl" id="ENSLOCP00000017279.1"/>
    </source>
</evidence>
<proteinExistence type="predicted"/>
<feature type="region of interest" description="Disordered" evidence="1">
    <location>
        <begin position="508"/>
        <end position="529"/>
    </location>
</feature>
<dbReference type="HOGENOM" id="CLU_286034_0_0_1"/>
<feature type="compositionally biased region" description="Basic and acidic residues" evidence="1">
    <location>
        <begin position="37"/>
        <end position="46"/>
    </location>
</feature>
<reference evidence="4" key="1">
    <citation type="submission" date="2011-12" db="EMBL/GenBank/DDBJ databases">
        <title>The Draft Genome of Lepisosteus oculatus.</title>
        <authorList>
            <consortium name="The Broad Institute Genome Assembly &amp; Analysis Group"/>
            <consortium name="Computational R&amp;D Group"/>
            <consortium name="and Sequencing Platform"/>
            <person name="Di Palma F."/>
            <person name="Alfoldi J."/>
            <person name="Johnson J."/>
            <person name="Berlin A."/>
            <person name="Gnerre S."/>
            <person name="Jaffe D."/>
            <person name="MacCallum I."/>
            <person name="Young S."/>
            <person name="Walker B.J."/>
            <person name="Lander E.S."/>
            <person name="Lindblad-Toh K."/>
        </authorList>
    </citation>
    <scope>NUCLEOTIDE SEQUENCE [LARGE SCALE GENOMIC DNA]</scope>
</reference>
<feature type="region of interest" description="Disordered" evidence="1">
    <location>
        <begin position="102"/>
        <end position="123"/>
    </location>
</feature>
<dbReference type="OMA" id="ANILDCF"/>
<accession>W5N9H0</accession>
<evidence type="ECO:0000313" key="4">
    <source>
        <dbReference type="Proteomes" id="UP000018468"/>
    </source>
</evidence>
<name>W5N9H0_LEPOC</name>
<dbReference type="InterPro" id="IPR027876">
    <property type="entry name" value="DUF4550"/>
</dbReference>
<reference evidence="3" key="2">
    <citation type="submission" date="2025-08" db="UniProtKB">
        <authorList>
            <consortium name="Ensembl"/>
        </authorList>
    </citation>
    <scope>IDENTIFICATION</scope>
</reference>
<dbReference type="eggNOG" id="ENOG502QU03">
    <property type="taxonomic scope" value="Eukaryota"/>
</dbReference>
<organism evidence="3 4">
    <name type="scientific">Lepisosteus oculatus</name>
    <name type="common">Spotted gar</name>
    <dbReference type="NCBI Taxonomy" id="7918"/>
    <lineage>
        <taxon>Eukaryota</taxon>
        <taxon>Metazoa</taxon>
        <taxon>Chordata</taxon>
        <taxon>Craniata</taxon>
        <taxon>Vertebrata</taxon>
        <taxon>Euteleostomi</taxon>
        <taxon>Actinopterygii</taxon>
        <taxon>Neopterygii</taxon>
        <taxon>Holostei</taxon>
        <taxon>Semionotiformes</taxon>
        <taxon>Lepisosteidae</taxon>
        <taxon>Lepisosteus</taxon>
    </lineage>
</organism>
<protein>
    <submittedName>
        <fullName evidence="3">Si:dkey-57n24.6</fullName>
    </submittedName>
</protein>
<feature type="region of interest" description="Disordered" evidence="1">
    <location>
        <begin position="1"/>
        <end position="63"/>
    </location>
</feature>
<dbReference type="PANTHER" id="PTHR33667:SF7">
    <property type="entry name" value="RIKEN CDNA 1810020O05 GENE"/>
    <property type="match status" value="1"/>
</dbReference>
<dbReference type="AlphaFoldDB" id="W5N9H0"/>
<dbReference type="InParanoid" id="W5N9H0"/>
<feature type="domain" description="DUF4550" evidence="2">
    <location>
        <begin position="130"/>
        <end position="223"/>
    </location>
</feature>
<dbReference type="Ensembl" id="ENSLOCT00000017310.1">
    <property type="protein sequence ID" value="ENSLOCP00000017279.1"/>
    <property type="gene ID" value="ENSLOCG00000014017.1"/>
</dbReference>
<dbReference type="SUPFAM" id="SSF49562">
    <property type="entry name" value="C2 domain (Calcium/lipid-binding domain, CaLB)"/>
    <property type="match status" value="1"/>
</dbReference>
<keyword evidence="4" id="KW-1185">Reference proteome</keyword>
<dbReference type="PANTHER" id="PTHR33667">
    <property type="entry name" value="SI:DKEY-57N24.6"/>
    <property type="match status" value="1"/>
</dbReference>
<dbReference type="Bgee" id="ENSLOCG00000014017">
    <property type="expression patterns" value="Expressed in testis and 5 other cell types or tissues"/>
</dbReference>
<evidence type="ECO:0000256" key="1">
    <source>
        <dbReference type="SAM" id="MobiDB-lite"/>
    </source>
</evidence>
<dbReference type="GeneTree" id="ENSGT00390000008330"/>
<dbReference type="Proteomes" id="UP000018468">
    <property type="component" value="Linkage group LG5"/>
</dbReference>
<dbReference type="Pfam" id="PF15084">
    <property type="entry name" value="DUF4550"/>
    <property type="match status" value="1"/>
</dbReference>
<reference evidence="3" key="3">
    <citation type="submission" date="2025-09" db="UniProtKB">
        <authorList>
            <consortium name="Ensembl"/>
        </authorList>
    </citation>
    <scope>IDENTIFICATION</scope>
</reference>
<sequence>MDPSDSGFPSESERSNTNCSLKHQSPVEDDSGVATDDGGRETERDAFASCSDGGDDKSECSSRSQTAVTANSFRSKTESSCSSHVVAFTVSIAIAIPKGEEDEQGLAVEKERKRPKNSSGFVESPKAQGYYHIEYSLFPDDPEPTKIDLVMFGLAAKIYMENETKILKPWQEGEQIWLGWSQCVELKVTRELLLKLTSHRITFRVWDTKDKVSAKAKYDRPKAFRLPQGKSGENPDNIGGVQSMVLKQRKLFEKGQPKASYTGRKEKGFIEMDTERQSKLNCIAETLEGVAAVELMRKNGVATAELDLINFLAGDKSVTNCLNSSSPDVREGFCTVSVDKSLISEELRIELNPLVIKIESATSMPTSPVAIHKLKEICAPVYCCYKFHNMNTHRTKGRPHGTHVYFRDVNVILTGLLSPGELREYLRGTPLEIEVHDRDRKKEKPPTKPALFGAEPEDKKLSCVGLVSSRRTTHNPFKYKTRSYDPYGIAKVDLSDLLQGETSLKVRVPIHSSPPPDPTGKETSGWDGRIVGLSGSVDGPEDPPLPTGHYLDSNSQLKISIEVTCPLPQELDIAEGPISDCPFGRIIYIFRYNNTSVLSQLRAEISRINAAAFQLHSYPDSLIENALSCYKLKPKERESRNLDIVTGFHVQDGEIHLFILEGLKSKAIRRLWENIPANHLEPLALSNQCRSSSADVGHVEVLYNSELWFQQRLYATLDINVCQIHLHEPLVDIMRQPLLYVRDMVPLACFQALSRLDLICKAKKLKDVAHGNLFPSAEMILSVSKEFGIMEGGKGASEELGRAPDLEGAERKTLTAKLKPQRSPIDTHNIEYVQWKAKIGSEHQGLQKDFIKDNIEEVHQASMKIQRPKPDTIAALPAPGKEAHNYSTHALNSTEQAKELLRREMAKDTSRRFTYSQEYLSATADPVDIERELKASEARSKAAWRTYDGFTYPGFKSSIESNEHHRKPDEAHIEELRKPWRENILHANSLQPTLARDRWSWSKRNEDFELYKKPPLLFSPVPPASMFLAGDHLHDEQLQAARKQYMKWLHKVLATHDMKLNRYSLEFKCHTAGGNMDRFRELLKDKPMKYSLRRPGMVLKPIPALSVIQDPYESVEEVRAGFAPGLLEHHSLSWDKNLIPRSSFQQLKGQPFIGYWKDRSFRYKRAANPLTEEERSGYLFQQQNSPSEAAVAVKTQPLKSIVETQTYCNVIMQVI</sequence>